<keyword evidence="7" id="KW-0256">Endoplasmic reticulum</keyword>
<dbReference type="InterPro" id="IPR036396">
    <property type="entry name" value="Cyt_P450_sf"/>
</dbReference>
<evidence type="ECO:0000256" key="4">
    <source>
        <dbReference type="ARBA" id="ARBA00010617"/>
    </source>
</evidence>
<dbReference type="EMBL" id="GBHO01025463">
    <property type="protein sequence ID" value="JAG18141.1"/>
    <property type="molecule type" value="Transcribed_RNA"/>
</dbReference>
<dbReference type="Pfam" id="PF00067">
    <property type="entry name" value="p450"/>
    <property type="match status" value="1"/>
</dbReference>
<keyword evidence="9 14" id="KW-0560">Oxidoreductase</keyword>
<evidence type="ECO:0000256" key="14">
    <source>
        <dbReference type="RuleBase" id="RU000461"/>
    </source>
</evidence>
<gene>
    <name evidence="15" type="primary">Cyp6a14_8</name>
    <name evidence="15" type="ORF">CM83_22387</name>
</gene>
<feature type="binding site" description="axial binding residue" evidence="13">
    <location>
        <position position="319"/>
    </location>
    <ligand>
        <name>heme</name>
        <dbReference type="ChEBI" id="CHEBI:30413"/>
    </ligand>
    <ligandPart>
        <name>Fe</name>
        <dbReference type="ChEBI" id="CHEBI:18248"/>
    </ligandPart>
</feature>
<proteinExistence type="inferred from homology"/>
<protein>
    <submittedName>
        <fullName evidence="15">Putative cytochrome P450 6a14</fullName>
    </submittedName>
</protein>
<dbReference type="CDD" id="cd11056">
    <property type="entry name" value="CYP6-like"/>
    <property type="match status" value="1"/>
</dbReference>
<accession>A0A0A9XET7</accession>
<keyword evidence="6 13" id="KW-0479">Metal-binding</keyword>
<comment type="similarity">
    <text evidence="4 14">Belongs to the cytochrome P450 family.</text>
</comment>
<dbReference type="GO" id="GO:0005789">
    <property type="term" value="C:endoplasmic reticulum membrane"/>
    <property type="evidence" value="ECO:0007669"/>
    <property type="project" value="UniProtKB-SubCell"/>
</dbReference>
<evidence type="ECO:0000313" key="15">
    <source>
        <dbReference type="EMBL" id="JAG18141.1"/>
    </source>
</evidence>
<dbReference type="PRINTS" id="PR00385">
    <property type="entry name" value="P450"/>
</dbReference>
<organism evidence="15">
    <name type="scientific">Lygus hesperus</name>
    <name type="common">Western plant bug</name>
    <dbReference type="NCBI Taxonomy" id="30085"/>
    <lineage>
        <taxon>Eukaryota</taxon>
        <taxon>Metazoa</taxon>
        <taxon>Ecdysozoa</taxon>
        <taxon>Arthropoda</taxon>
        <taxon>Hexapoda</taxon>
        <taxon>Insecta</taxon>
        <taxon>Pterygota</taxon>
        <taxon>Neoptera</taxon>
        <taxon>Paraneoptera</taxon>
        <taxon>Hemiptera</taxon>
        <taxon>Heteroptera</taxon>
        <taxon>Panheteroptera</taxon>
        <taxon>Cimicomorpha</taxon>
        <taxon>Miridae</taxon>
        <taxon>Mirini</taxon>
        <taxon>Lygus</taxon>
    </lineage>
</organism>
<evidence type="ECO:0000256" key="7">
    <source>
        <dbReference type="ARBA" id="ARBA00022824"/>
    </source>
</evidence>
<dbReference type="AlphaFoldDB" id="A0A0A9XET7"/>
<dbReference type="PROSITE" id="PS00086">
    <property type="entry name" value="CYTOCHROME_P450"/>
    <property type="match status" value="1"/>
</dbReference>
<sequence length="376" mass="43074">NKLTPTFSTGKLKGMHPQLLKCTESLVQFLSKFKHGEEIEIREICGRFTVDVISSCAFGLDLDIINNPNSMFYDVGVKAFEPSYFTKYFFYLQQYLAPLLKILRVRAVQKDLEDFFIKAIDKTVKYREENKVVRQDFLQLMYDLKRKDDELMKKGELNPHDEGVFDHSSLVSNAFIFLAAGYETTAITLGHLFYELAKQPMVQDQIYREVSAVIGKHGGEMTFEAVGELNYLDQAVSETLRMYPPVTNLDRQINKEYQIPGSNIVLPAGVLVSIPIYGIHHDPQYFPDPEKFIPERFDPSKNTIEKGSYIPFGAGPRMCIATRFATIEIKLCVAMVLKHYKVTATPRTNLPLEYHDRSIVLSPKNGVWISVEKRME</sequence>
<evidence type="ECO:0000256" key="9">
    <source>
        <dbReference type="ARBA" id="ARBA00023002"/>
    </source>
</evidence>
<comment type="cofactor">
    <cofactor evidence="1 13">
        <name>heme</name>
        <dbReference type="ChEBI" id="CHEBI:30413"/>
    </cofactor>
</comment>
<name>A0A0A9XET7_LYGHE</name>
<dbReference type="PRINTS" id="PR00463">
    <property type="entry name" value="EP450I"/>
</dbReference>
<keyword evidence="10 13" id="KW-0408">Iron</keyword>
<keyword evidence="12" id="KW-0472">Membrane</keyword>
<dbReference type="InterPro" id="IPR001128">
    <property type="entry name" value="Cyt_P450"/>
</dbReference>
<evidence type="ECO:0000256" key="6">
    <source>
        <dbReference type="ARBA" id="ARBA00022723"/>
    </source>
</evidence>
<dbReference type="PANTHER" id="PTHR24292">
    <property type="entry name" value="CYTOCHROME P450"/>
    <property type="match status" value="1"/>
</dbReference>
<keyword evidence="5 13" id="KW-0349">Heme</keyword>
<evidence type="ECO:0000256" key="1">
    <source>
        <dbReference type="ARBA" id="ARBA00001971"/>
    </source>
</evidence>
<dbReference type="GO" id="GO:0016705">
    <property type="term" value="F:oxidoreductase activity, acting on paired donors, with incorporation or reduction of molecular oxygen"/>
    <property type="evidence" value="ECO:0007669"/>
    <property type="project" value="InterPro"/>
</dbReference>
<evidence type="ECO:0000256" key="10">
    <source>
        <dbReference type="ARBA" id="ARBA00023004"/>
    </source>
</evidence>
<reference evidence="15" key="2">
    <citation type="submission" date="2014-07" db="EMBL/GenBank/DDBJ databases">
        <authorList>
            <person name="Hull J."/>
        </authorList>
    </citation>
    <scope>NUCLEOTIDE SEQUENCE</scope>
</reference>
<evidence type="ECO:0000256" key="8">
    <source>
        <dbReference type="ARBA" id="ARBA00022848"/>
    </source>
</evidence>
<feature type="non-terminal residue" evidence="15">
    <location>
        <position position="1"/>
    </location>
</feature>
<dbReference type="InterPro" id="IPR002401">
    <property type="entry name" value="Cyt_P450_E_grp-I"/>
</dbReference>
<evidence type="ECO:0000256" key="13">
    <source>
        <dbReference type="PIRSR" id="PIRSR602401-1"/>
    </source>
</evidence>
<evidence type="ECO:0000256" key="3">
    <source>
        <dbReference type="ARBA" id="ARBA00004406"/>
    </source>
</evidence>
<dbReference type="GO" id="GO:0004497">
    <property type="term" value="F:monooxygenase activity"/>
    <property type="evidence" value="ECO:0007669"/>
    <property type="project" value="UniProtKB-KW"/>
</dbReference>
<evidence type="ECO:0000256" key="11">
    <source>
        <dbReference type="ARBA" id="ARBA00023033"/>
    </source>
</evidence>
<dbReference type="FunFam" id="1.10.630.10:FF:000182">
    <property type="entry name" value="Cytochrome P450 3A4"/>
    <property type="match status" value="1"/>
</dbReference>
<dbReference type="PANTHER" id="PTHR24292:SF54">
    <property type="entry name" value="CYP9F3-RELATED"/>
    <property type="match status" value="1"/>
</dbReference>
<evidence type="ECO:0000256" key="2">
    <source>
        <dbReference type="ARBA" id="ARBA00004174"/>
    </source>
</evidence>
<keyword evidence="8" id="KW-0492">Microsome</keyword>
<dbReference type="GO" id="GO:0005506">
    <property type="term" value="F:iron ion binding"/>
    <property type="evidence" value="ECO:0007669"/>
    <property type="project" value="InterPro"/>
</dbReference>
<dbReference type="GO" id="GO:0020037">
    <property type="term" value="F:heme binding"/>
    <property type="evidence" value="ECO:0007669"/>
    <property type="project" value="InterPro"/>
</dbReference>
<dbReference type="InterPro" id="IPR017972">
    <property type="entry name" value="Cyt_P450_CS"/>
</dbReference>
<comment type="subcellular location">
    <subcellularLocation>
        <location evidence="3">Endoplasmic reticulum membrane</location>
        <topology evidence="3">Peripheral membrane protein</topology>
    </subcellularLocation>
    <subcellularLocation>
        <location evidence="2">Microsome membrane</location>
        <topology evidence="2">Peripheral membrane protein</topology>
    </subcellularLocation>
</comment>
<evidence type="ECO:0000256" key="5">
    <source>
        <dbReference type="ARBA" id="ARBA00022617"/>
    </source>
</evidence>
<reference evidence="15" key="1">
    <citation type="journal article" date="2014" name="PLoS ONE">
        <title>Transcriptome-Based Identification of ABC Transporters in the Western Tarnished Plant Bug Lygus hesperus.</title>
        <authorList>
            <person name="Hull J.J."/>
            <person name="Chaney K."/>
            <person name="Geib S.M."/>
            <person name="Fabrick J.A."/>
            <person name="Brent C.S."/>
            <person name="Walsh D."/>
            <person name="Lavine L.C."/>
        </authorList>
    </citation>
    <scope>NUCLEOTIDE SEQUENCE</scope>
</reference>
<dbReference type="SUPFAM" id="SSF48264">
    <property type="entry name" value="Cytochrome P450"/>
    <property type="match status" value="1"/>
</dbReference>
<keyword evidence="11 14" id="KW-0503">Monooxygenase</keyword>
<dbReference type="InterPro" id="IPR050476">
    <property type="entry name" value="Insect_CytP450_Detox"/>
</dbReference>
<evidence type="ECO:0000256" key="12">
    <source>
        <dbReference type="ARBA" id="ARBA00023136"/>
    </source>
</evidence>
<dbReference type="Gene3D" id="1.10.630.10">
    <property type="entry name" value="Cytochrome P450"/>
    <property type="match status" value="1"/>
</dbReference>